<dbReference type="AlphaFoldDB" id="A0A7S3C3D7"/>
<reference evidence="1" key="1">
    <citation type="submission" date="2021-01" db="EMBL/GenBank/DDBJ databases">
        <authorList>
            <person name="Corre E."/>
            <person name="Pelletier E."/>
            <person name="Niang G."/>
            <person name="Scheremetjew M."/>
            <person name="Finn R."/>
            <person name="Kale V."/>
            <person name="Holt S."/>
            <person name="Cochrane G."/>
            <person name="Meng A."/>
            <person name="Brown T."/>
            <person name="Cohen L."/>
        </authorList>
    </citation>
    <scope>NUCLEOTIDE SEQUENCE</scope>
    <source>
        <strain evidence="1">CCMP281</strain>
    </source>
</reference>
<organism evidence="1">
    <name type="scientific">Haptolina ericina</name>
    <dbReference type="NCBI Taxonomy" id="156174"/>
    <lineage>
        <taxon>Eukaryota</taxon>
        <taxon>Haptista</taxon>
        <taxon>Haptophyta</taxon>
        <taxon>Prymnesiophyceae</taxon>
        <taxon>Prymnesiales</taxon>
        <taxon>Prymnesiaceae</taxon>
        <taxon>Haptolina</taxon>
    </lineage>
</organism>
<name>A0A7S3C3D7_9EUKA</name>
<accession>A0A7S3C3D7</accession>
<evidence type="ECO:0000313" key="1">
    <source>
        <dbReference type="EMBL" id="CAE0152264.1"/>
    </source>
</evidence>
<protein>
    <submittedName>
        <fullName evidence="1">Uncharacterized protein</fullName>
    </submittedName>
</protein>
<dbReference type="EMBL" id="HBHX01071224">
    <property type="protein sequence ID" value="CAE0152264.1"/>
    <property type="molecule type" value="Transcribed_RNA"/>
</dbReference>
<sequence>MAKPRPTCSKTCSMHEAHALSHLLPLAACHGFCSKNGIAERNAPPLLAPAQPCPLQSTASRSTFACVCFAAHAWVAGVVPEFGLWGWACAQCLSGERKAER</sequence>
<proteinExistence type="predicted"/>
<gene>
    <name evidence="1" type="ORF">HERI1096_LOCUS39386</name>
</gene>